<reference evidence="2 3" key="1">
    <citation type="submission" date="2018-04" db="EMBL/GenBank/DDBJ databases">
        <title>Novel Campyloabacter and Helicobacter Species and Strains.</title>
        <authorList>
            <person name="Mannion A.J."/>
            <person name="Shen Z."/>
            <person name="Fox J.G."/>
        </authorList>
    </citation>
    <scope>NUCLEOTIDE SEQUENCE [LARGE SCALE GENOMIC DNA]</scope>
    <source>
        <strain evidence="2 3">ATCC 700242</strain>
    </source>
</reference>
<protein>
    <submittedName>
        <fullName evidence="2">Uncharacterized protein</fullName>
    </submittedName>
</protein>
<evidence type="ECO:0000256" key="1">
    <source>
        <dbReference type="SAM" id="SignalP"/>
    </source>
</evidence>
<keyword evidence="1" id="KW-0732">Signal</keyword>
<dbReference type="AlphaFoldDB" id="A0A3D8IV58"/>
<comment type="caution">
    <text evidence="2">The sequence shown here is derived from an EMBL/GenBank/DDBJ whole genome shotgun (WGS) entry which is preliminary data.</text>
</comment>
<dbReference type="InterPro" id="IPR036709">
    <property type="entry name" value="Autotransporte_beta_dom_sf"/>
</dbReference>
<dbReference type="SUPFAM" id="SSF103515">
    <property type="entry name" value="Autotransporter"/>
    <property type="match status" value="1"/>
</dbReference>
<organism evidence="2 3">
    <name type="scientific">Helicobacter cholecystus</name>
    <dbReference type="NCBI Taxonomy" id="45498"/>
    <lineage>
        <taxon>Bacteria</taxon>
        <taxon>Pseudomonadati</taxon>
        <taxon>Campylobacterota</taxon>
        <taxon>Epsilonproteobacteria</taxon>
        <taxon>Campylobacterales</taxon>
        <taxon>Helicobacteraceae</taxon>
        <taxon>Helicobacter</taxon>
    </lineage>
</organism>
<dbReference type="OrthoDB" id="5328544at2"/>
<feature type="signal peptide" evidence="1">
    <location>
        <begin position="1"/>
        <end position="17"/>
    </location>
</feature>
<accession>A0A3D8IV58</accession>
<dbReference type="RefSeq" id="WP_104724832.1">
    <property type="nucleotide sequence ID" value="NZ_FZNE01000009.1"/>
</dbReference>
<dbReference type="Proteomes" id="UP000257067">
    <property type="component" value="Unassembled WGS sequence"/>
</dbReference>
<sequence length="187" mass="21026">MKQKIIALLLACNCVFAFDLGLFTLDTEIGGNANYTSLKTNIQDKKYKNTKHLNYGAYGRIWLGVAGLMIAPQVKWNYLSTNINTDPETKIKFHNMQYGAVLGYKIPFINITPYAGVSYSDFISQDLFNQKLKSTYAINFGINWKIPFLPLAIGFDGSYQKPKFQDNNQGAKKIEILTLGGTLSLIF</sequence>
<dbReference type="EMBL" id="NXLU01000005">
    <property type="protein sequence ID" value="RDU68890.1"/>
    <property type="molecule type" value="Genomic_DNA"/>
</dbReference>
<feature type="chain" id="PRO_5043181861" evidence="1">
    <location>
        <begin position="18"/>
        <end position="187"/>
    </location>
</feature>
<name>A0A3D8IV58_9HELI</name>
<evidence type="ECO:0000313" key="3">
    <source>
        <dbReference type="Proteomes" id="UP000257067"/>
    </source>
</evidence>
<evidence type="ECO:0000313" key="2">
    <source>
        <dbReference type="EMBL" id="RDU68890.1"/>
    </source>
</evidence>
<gene>
    <name evidence="2" type="ORF">CQA62_04595</name>
</gene>
<keyword evidence="3" id="KW-1185">Reference proteome</keyword>
<proteinExistence type="predicted"/>